<evidence type="ECO:0000256" key="1">
    <source>
        <dbReference type="ARBA" id="ARBA00004370"/>
    </source>
</evidence>
<dbReference type="SUPFAM" id="SSF81660">
    <property type="entry name" value="Metal cation-transporting ATPase, ATP-binding domain N"/>
    <property type="match status" value="1"/>
</dbReference>
<organism evidence="18 19">
    <name type="scientific">Rhodanobacter terrae</name>
    <dbReference type="NCBI Taxonomy" id="418647"/>
    <lineage>
        <taxon>Bacteria</taxon>
        <taxon>Pseudomonadati</taxon>
        <taxon>Pseudomonadota</taxon>
        <taxon>Gammaproteobacteria</taxon>
        <taxon>Lysobacterales</taxon>
        <taxon>Rhodanobacteraceae</taxon>
        <taxon>Rhodanobacter</taxon>
    </lineage>
</organism>
<keyword evidence="4 16" id="KW-0633">Potassium transport</keyword>
<evidence type="ECO:0000256" key="16">
    <source>
        <dbReference type="HAMAP-Rule" id="MF_00285"/>
    </source>
</evidence>
<dbReference type="InterPro" id="IPR018303">
    <property type="entry name" value="ATPase_P-typ_P_site"/>
</dbReference>
<evidence type="ECO:0000256" key="12">
    <source>
        <dbReference type="ARBA" id="ARBA00022967"/>
    </source>
</evidence>
<keyword evidence="3 16" id="KW-1003">Cell membrane</keyword>
<evidence type="ECO:0000256" key="10">
    <source>
        <dbReference type="ARBA" id="ARBA00022842"/>
    </source>
</evidence>
<keyword evidence="14 16" id="KW-0406">Ion transport</keyword>
<dbReference type="InterPro" id="IPR023298">
    <property type="entry name" value="ATPase_P-typ_TM_dom_sf"/>
</dbReference>
<dbReference type="Gene3D" id="3.40.1110.10">
    <property type="entry name" value="Calcium-transporting ATPase, cytoplasmic domain N"/>
    <property type="match status" value="1"/>
</dbReference>
<dbReference type="Gene3D" id="3.40.50.1000">
    <property type="entry name" value="HAD superfamily/HAD-like"/>
    <property type="match status" value="1"/>
</dbReference>
<evidence type="ECO:0000256" key="3">
    <source>
        <dbReference type="ARBA" id="ARBA00022475"/>
    </source>
</evidence>
<dbReference type="InterPro" id="IPR001757">
    <property type="entry name" value="P_typ_ATPase"/>
</dbReference>
<comment type="subcellular location">
    <subcellularLocation>
        <location evidence="16">Cell membrane</location>
        <topology evidence="16">Multi-pass membrane protein</topology>
    </subcellularLocation>
    <subcellularLocation>
        <location evidence="1">Membrane</location>
    </subcellularLocation>
</comment>
<reference evidence="19" key="1">
    <citation type="journal article" date="2019" name="Int. J. Syst. Evol. Microbiol.">
        <title>The Global Catalogue of Microorganisms (GCM) 10K type strain sequencing project: providing services to taxonomists for standard genome sequencing and annotation.</title>
        <authorList>
            <consortium name="The Broad Institute Genomics Platform"/>
            <consortium name="The Broad Institute Genome Sequencing Center for Infectious Disease"/>
            <person name="Wu L."/>
            <person name="Ma J."/>
        </authorList>
    </citation>
    <scope>NUCLEOTIDE SEQUENCE [LARGE SCALE GENOMIC DNA]</scope>
    <source>
        <strain evidence="19">CGMCC 1.13587</strain>
    </source>
</reference>
<dbReference type="EMBL" id="JBHSNG010000029">
    <property type="protein sequence ID" value="MFC5583026.1"/>
    <property type="molecule type" value="Genomic_DNA"/>
</dbReference>
<dbReference type="InterPro" id="IPR059000">
    <property type="entry name" value="ATPase_P-type_domA"/>
</dbReference>
<feature type="transmembrane region" description="Helical" evidence="16">
    <location>
        <begin position="226"/>
        <end position="251"/>
    </location>
</feature>
<evidence type="ECO:0000256" key="6">
    <source>
        <dbReference type="ARBA" id="ARBA00022692"/>
    </source>
</evidence>
<comment type="similarity">
    <text evidence="16">Belongs to the cation transport ATPase (P-type) (TC 3.A.3) family. Type IA subfamily.</text>
</comment>
<keyword evidence="9 16" id="KW-0067">ATP-binding</keyword>
<dbReference type="Pfam" id="PF00702">
    <property type="entry name" value="Hydrolase"/>
    <property type="match status" value="1"/>
</dbReference>
<feature type="transmembrane region" description="Helical" evidence="16">
    <location>
        <begin position="71"/>
        <end position="89"/>
    </location>
</feature>
<keyword evidence="2 16" id="KW-0813">Transport</keyword>
<evidence type="ECO:0000256" key="11">
    <source>
        <dbReference type="ARBA" id="ARBA00022958"/>
    </source>
</evidence>
<dbReference type="RefSeq" id="WP_377329665.1">
    <property type="nucleotide sequence ID" value="NZ_JBHSNG010000029.1"/>
</dbReference>
<feature type="binding site" evidence="16">
    <location>
        <position position="534"/>
    </location>
    <ligand>
        <name>Mg(2+)</name>
        <dbReference type="ChEBI" id="CHEBI:18420"/>
    </ligand>
</feature>
<feature type="transmembrane region" description="Helical" evidence="16">
    <location>
        <begin position="263"/>
        <end position="287"/>
    </location>
</feature>
<dbReference type="SFLD" id="SFLDG00002">
    <property type="entry name" value="C1.7:_P-type_atpase_like"/>
    <property type="match status" value="1"/>
</dbReference>
<dbReference type="InterPro" id="IPR023299">
    <property type="entry name" value="ATPase_P-typ_cyto_dom_N"/>
</dbReference>
<feature type="binding site" evidence="16">
    <location>
        <position position="357"/>
    </location>
    <ligand>
        <name>ATP</name>
        <dbReference type="ChEBI" id="CHEBI:30616"/>
    </ligand>
</feature>
<comment type="function">
    <text evidence="16">Part of the high-affinity ATP-driven potassium transport (or Kdp) system, which catalyzes the hydrolysis of ATP coupled with the electrogenic transport of potassium into the cytoplasm. This subunit is responsible for energy coupling to the transport system and for the release of the potassium ions to the cytoplasm.</text>
</comment>
<dbReference type="SFLD" id="SFLDF00027">
    <property type="entry name" value="p-type_atpase"/>
    <property type="match status" value="1"/>
</dbReference>
<feature type="transmembrane region" description="Helical" evidence="16">
    <location>
        <begin position="666"/>
        <end position="691"/>
    </location>
</feature>
<dbReference type="CDD" id="cd02078">
    <property type="entry name" value="P-type_ATPase_K"/>
    <property type="match status" value="1"/>
</dbReference>
<comment type="caution">
    <text evidence="18">The sequence shown here is derived from an EMBL/GenBank/DDBJ whole genome shotgun (WGS) entry which is preliminary data.</text>
</comment>
<keyword evidence="10 16" id="KW-0460">Magnesium</keyword>
<keyword evidence="8 16" id="KW-0547">Nucleotide-binding</keyword>
<evidence type="ECO:0000256" key="9">
    <source>
        <dbReference type="ARBA" id="ARBA00022840"/>
    </source>
</evidence>
<dbReference type="SUPFAM" id="SSF81653">
    <property type="entry name" value="Calcium ATPase, transduction domain A"/>
    <property type="match status" value="1"/>
</dbReference>
<dbReference type="InterPro" id="IPR008250">
    <property type="entry name" value="ATPase_P-typ_transduc_dom_A_sf"/>
</dbReference>
<evidence type="ECO:0000256" key="7">
    <source>
        <dbReference type="ARBA" id="ARBA00022723"/>
    </source>
</evidence>
<protein>
    <recommendedName>
        <fullName evidence="16">Potassium-transporting ATPase ATP-binding subunit</fullName>
        <ecNumber evidence="16">7.2.2.6</ecNumber>
    </recommendedName>
    <alternativeName>
        <fullName evidence="16">ATP phosphohydrolase [potassium-transporting] B chain</fullName>
    </alternativeName>
    <alternativeName>
        <fullName evidence="16">Potassium-binding and translocating subunit B</fullName>
    </alternativeName>
    <alternativeName>
        <fullName evidence="16">Potassium-translocating ATPase B chain</fullName>
    </alternativeName>
</protein>
<keyword evidence="15 16" id="KW-0472">Membrane</keyword>
<keyword evidence="11 16" id="KW-0630">Potassium</keyword>
<feature type="transmembrane region" description="Helical" evidence="16">
    <location>
        <begin position="40"/>
        <end position="59"/>
    </location>
</feature>
<keyword evidence="19" id="KW-1185">Reference proteome</keyword>
<feature type="binding site" evidence="16">
    <location>
        <position position="407"/>
    </location>
    <ligand>
        <name>ATP</name>
        <dbReference type="ChEBI" id="CHEBI:30616"/>
    </ligand>
</feature>
<name>A0ABW0T344_9GAMM</name>
<dbReference type="PROSITE" id="PS00154">
    <property type="entry name" value="ATPASE_E1_E2"/>
    <property type="match status" value="1"/>
</dbReference>
<dbReference type="InterPro" id="IPR023214">
    <property type="entry name" value="HAD_sf"/>
</dbReference>
<feature type="binding site" evidence="16">
    <location>
        <position position="530"/>
    </location>
    <ligand>
        <name>Mg(2+)</name>
        <dbReference type="ChEBI" id="CHEBI:18420"/>
    </ligand>
</feature>
<dbReference type="InterPro" id="IPR036412">
    <property type="entry name" value="HAD-like_sf"/>
</dbReference>
<dbReference type="NCBIfam" id="TIGR01497">
    <property type="entry name" value="kdpB"/>
    <property type="match status" value="1"/>
</dbReference>
<evidence type="ECO:0000256" key="4">
    <source>
        <dbReference type="ARBA" id="ARBA00022538"/>
    </source>
</evidence>
<evidence type="ECO:0000256" key="2">
    <source>
        <dbReference type="ARBA" id="ARBA00022448"/>
    </source>
</evidence>
<keyword evidence="7 16" id="KW-0479">Metal-binding</keyword>
<evidence type="ECO:0000259" key="17">
    <source>
        <dbReference type="Pfam" id="PF00122"/>
    </source>
</evidence>
<keyword evidence="12 16" id="KW-1278">Translocase</keyword>
<evidence type="ECO:0000313" key="18">
    <source>
        <dbReference type="EMBL" id="MFC5583026.1"/>
    </source>
</evidence>
<dbReference type="HAMAP" id="MF_00285">
    <property type="entry name" value="KdpB"/>
    <property type="match status" value="1"/>
</dbReference>
<feature type="transmembrane region" description="Helical" evidence="16">
    <location>
        <begin position="626"/>
        <end position="646"/>
    </location>
</feature>
<dbReference type="EC" id="7.2.2.6" evidence="16"/>
<dbReference type="Gene3D" id="2.70.150.10">
    <property type="entry name" value="Calcium-transporting ATPase, cytoplasmic transduction domain A"/>
    <property type="match status" value="1"/>
</dbReference>
<proteinExistence type="inferred from homology"/>
<dbReference type="SFLD" id="SFLDS00003">
    <property type="entry name" value="Haloacid_Dehalogenase"/>
    <property type="match status" value="1"/>
</dbReference>
<accession>A0ABW0T344</accession>
<feature type="binding site" evidence="16">
    <location>
        <begin position="389"/>
        <end position="396"/>
    </location>
    <ligand>
        <name>ATP</name>
        <dbReference type="ChEBI" id="CHEBI:30616"/>
    </ligand>
</feature>
<dbReference type="InterPro" id="IPR006391">
    <property type="entry name" value="P-type_ATPase_bsu_IA"/>
</dbReference>
<evidence type="ECO:0000256" key="14">
    <source>
        <dbReference type="ARBA" id="ARBA00023065"/>
    </source>
</evidence>
<feature type="domain" description="P-type ATPase A" evidence="17">
    <location>
        <begin position="121"/>
        <end position="215"/>
    </location>
</feature>
<dbReference type="SUPFAM" id="SSF81665">
    <property type="entry name" value="Calcium ATPase, transmembrane domain M"/>
    <property type="match status" value="1"/>
</dbReference>
<dbReference type="Proteomes" id="UP001596111">
    <property type="component" value="Unassembled WGS sequence"/>
</dbReference>
<keyword evidence="5 16" id="KW-0597">Phosphoprotein</keyword>
<feature type="binding site" evidence="16">
    <location>
        <position position="361"/>
    </location>
    <ligand>
        <name>ATP</name>
        <dbReference type="ChEBI" id="CHEBI:30616"/>
    </ligand>
</feature>
<dbReference type="Pfam" id="PF00122">
    <property type="entry name" value="E1-E2_ATPase"/>
    <property type="match status" value="1"/>
</dbReference>
<dbReference type="SUPFAM" id="SSF56784">
    <property type="entry name" value="HAD-like"/>
    <property type="match status" value="1"/>
</dbReference>
<feature type="active site" description="4-aspartylphosphate intermediate" evidence="16">
    <location>
        <position position="320"/>
    </location>
</feature>
<comment type="catalytic activity">
    <reaction evidence="16">
        <text>K(+)(out) + ATP + H2O = K(+)(in) + ADP + phosphate + H(+)</text>
        <dbReference type="Rhea" id="RHEA:16777"/>
        <dbReference type="ChEBI" id="CHEBI:15377"/>
        <dbReference type="ChEBI" id="CHEBI:15378"/>
        <dbReference type="ChEBI" id="CHEBI:29103"/>
        <dbReference type="ChEBI" id="CHEBI:30616"/>
        <dbReference type="ChEBI" id="CHEBI:43474"/>
        <dbReference type="ChEBI" id="CHEBI:456216"/>
        <dbReference type="EC" id="7.2.2.6"/>
    </reaction>
</comment>
<dbReference type="PRINTS" id="PR00119">
    <property type="entry name" value="CATATPASE"/>
</dbReference>
<evidence type="ECO:0000256" key="15">
    <source>
        <dbReference type="ARBA" id="ARBA00023136"/>
    </source>
</evidence>
<keyword evidence="6 16" id="KW-0812">Transmembrane</keyword>
<dbReference type="PANTHER" id="PTHR43743:SF1">
    <property type="entry name" value="POTASSIUM-TRANSPORTING ATPASE ATP-BINDING SUBUNIT"/>
    <property type="match status" value="1"/>
</dbReference>
<dbReference type="PANTHER" id="PTHR43743">
    <property type="entry name" value="POTASSIUM-TRANSPORTING ATPASE ATP-BINDING SUBUNIT"/>
    <property type="match status" value="1"/>
</dbReference>
<feature type="transmembrane region" description="Helical" evidence="16">
    <location>
        <begin position="596"/>
        <end position="614"/>
    </location>
</feature>
<dbReference type="NCBIfam" id="TIGR01494">
    <property type="entry name" value="ATPase_P-type"/>
    <property type="match status" value="2"/>
</dbReference>
<evidence type="ECO:0000256" key="13">
    <source>
        <dbReference type="ARBA" id="ARBA00022989"/>
    </source>
</evidence>
<keyword evidence="13 16" id="KW-1133">Transmembrane helix</keyword>
<evidence type="ECO:0000313" key="19">
    <source>
        <dbReference type="Proteomes" id="UP001596111"/>
    </source>
</evidence>
<evidence type="ECO:0000256" key="5">
    <source>
        <dbReference type="ARBA" id="ARBA00022553"/>
    </source>
</evidence>
<comment type="subunit">
    <text evidence="16">The system is composed of three essential subunits: KdpA, KdpB and KdpC.</text>
</comment>
<evidence type="ECO:0000256" key="8">
    <source>
        <dbReference type="ARBA" id="ARBA00022741"/>
    </source>
</evidence>
<dbReference type="InterPro" id="IPR044492">
    <property type="entry name" value="P_typ_ATPase_HD_dom"/>
</dbReference>
<sequence>MTSHTQAASADSSRSFHRELVLEAVADSFRKLSPRMQFRNPVMFVVFVCSVLTTALWAQALAGHGEAPTGFIFWVSLWLWFTLLFANFAEALAEGRGKAQADALRSSRKDVVAKKLASPERDAAITFVPSSDLRTGHHVLVEAGEQIPGDGEVVVGAASVNESAITGESAPVIRESGGDRSAVTGGTQLLSDWLVVRITSNPGESFLDRMIAMVEGSKRRKTPNEIALTILLAKFTLIFLLACATLLPYSIYSVQATGAGNPITLTVLIALLVCLIPTTIGALLSAIGIAGMDRMIRANVIATSGRAVEAAGDVDVLLLDKTGTITLGNRQAVAFHAAPGIAESTLAEAAQLASLADETPEGRSIVMLAGERFGLRETVPASAAHFVPFTAQTRMSGVDAGDRHIRKGALDAVEKYLEAQGSQLPPLVRNIAEEVARRGATPLIVTEGDRALGVIELKDIVKSGIKERFAEMRKMGIKTIMITGDNPLTAAAIAAEAGVDDFLAEATPEAKLKLIRDIQSENRLVAMCGDGTNDAPALAQADVAVAMNTGTQAAKEAGNMVDLDSNPTKLIEVVEIGKQMLITRGSLTTFSIANDIAKYFAIIPAAFATTYPALNALNVMHLATPQSAILSAVIFNALIIIFLIPLALKGVKYRALGAGALLRRNLLVYGLGGVLVPFLGIKLIDLLLVVFHLA</sequence>
<gene>
    <name evidence="16 18" type="primary">kdpB</name>
    <name evidence="18" type="ORF">ACFPPB_18080</name>
</gene>